<dbReference type="InterPro" id="IPR009011">
    <property type="entry name" value="Man6P_isomerase_rcpt-bd_dom_sf"/>
</dbReference>
<dbReference type="GO" id="GO:0005788">
    <property type="term" value="C:endoplasmic reticulum lumen"/>
    <property type="evidence" value="ECO:0007669"/>
    <property type="project" value="UniProtKB-UniRule"/>
</dbReference>
<feature type="region of interest" description="Disordered" evidence="8">
    <location>
        <begin position="80"/>
        <end position="105"/>
    </location>
</feature>
<dbReference type="Proteomes" id="UP000095085">
    <property type="component" value="Unassembled WGS sequence"/>
</dbReference>
<gene>
    <name evidence="11" type="ORF">HYPBUDRAFT_152938</name>
</gene>
<comment type="similarity">
    <text evidence="2 7">Belongs to the OS-9 family.</text>
</comment>
<evidence type="ECO:0000259" key="10">
    <source>
        <dbReference type="PROSITE" id="PS51914"/>
    </source>
</evidence>
<evidence type="ECO:0000256" key="7">
    <source>
        <dbReference type="RuleBase" id="RU369099"/>
    </source>
</evidence>
<dbReference type="PANTHER" id="PTHR15414:SF0">
    <property type="entry name" value="ENDOPLASMIC RETICULUM LECTIN 1"/>
    <property type="match status" value="1"/>
</dbReference>
<accession>A0A1E4RI96</accession>
<dbReference type="AlphaFoldDB" id="A0A1E4RI96"/>
<dbReference type="Pfam" id="PF07915">
    <property type="entry name" value="PRKCSH"/>
    <property type="match status" value="1"/>
</dbReference>
<evidence type="ECO:0000313" key="11">
    <source>
        <dbReference type="EMBL" id="ODV66946.1"/>
    </source>
</evidence>
<evidence type="ECO:0000256" key="6">
    <source>
        <dbReference type="ARBA" id="ARBA00023157"/>
    </source>
</evidence>
<evidence type="ECO:0000256" key="4">
    <source>
        <dbReference type="ARBA" id="ARBA00022734"/>
    </source>
</evidence>
<feature type="signal peptide" evidence="9">
    <location>
        <begin position="1"/>
        <end position="21"/>
    </location>
</feature>
<dbReference type="GO" id="GO:0030970">
    <property type="term" value="P:retrograde protein transport, ER to cytosol"/>
    <property type="evidence" value="ECO:0007669"/>
    <property type="project" value="TreeGrafter"/>
</dbReference>
<evidence type="ECO:0000256" key="1">
    <source>
        <dbReference type="ARBA" id="ARBA00004367"/>
    </source>
</evidence>
<comment type="subcellular location">
    <subcellularLocation>
        <location evidence="1 7">Endoplasmic reticulum membrane</location>
        <topology evidence="1 7">Peripheral membrane protein</topology>
        <orientation evidence="1 7">Lumenal side</orientation>
    </subcellularLocation>
</comment>
<dbReference type="PROSITE" id="PS51257">
    <property type="entry name" value="PROKAR_LIPOPROTEIN"/>
    <property type="match status" value="1"/>
</dbReference>
<dbReference type="GO" id="GO:0005789">
    <property type="term" value="C:endoplasmic reticulum membrane"/>
    <property type="evidence" value="ECO:0007669"/>
    <property type="project" value="UniProtKB-SubCell"/>
</dbReference>
<dbReference type="InterPro" id="IPR044865">
    <property type="entry name" value="MRH_dom"/>
</dbReference>
<evidence type="ECO:0000313" key="12">
    <source>
        <dbReference type="Proteomes" id="UP000095085"/>
    </source>
</evidence>
<keyword evidence="3 9" id="KW-0732">Signal</keyword>
<dbReference type="Gene3D" id="2.70.130.10">
    <property type="entry name" value="Mannose-6-phosphate receptor binding domain"/>
    <property type="match status" value="1"/>
</dbReference>
<dbReference type="SUPFAM" id="SSF50911">
    <property type="entry name" value="Mannose 6-phosphate receptor domain"/>
    <property type="match status" value="1"/>
</dbReference>
<dbReference type="InterPro" id="IPR012913">
    <property type="entry name" value="OS9-like_dom"/>
</dbReference>
<protein>
    <recommendedName>
        <fullName evidence="7">Endoplasmic reticulum lectin</fullName>
    </recommendedName>
    <alternativeName>
        <fullName evidence="7">Protein OS-9 homolog</fullName>
    </alternativeName>
</protein>
<keyword evidence="6" id="KW-1015">Disulfide bond</keyword>
<dbReference type="RefSeq" id="XP_020076013.1">
    <property type="nucleotide sequence ID" value="XM_020221288.1"/>
</dbReference>
<name>A0A1E4RI96_9ASCO</name>
<sequence>MALKVIYQTLVALLAACSVGALDTEVVGSLYNIKYHYARIPEKMADQLSRNHAQDSYGVTFEKLKISKDGEEKEYLCSLPPNREEHSTEELLEGSGNETSSDSREMNDKLLSDAIKEIEKSFPKNQCVFAYDLNAGYWTYAYCYGDKIIQYHESAPVYSRSKAHKAAFPDYVYTLGRHANHSMEEVKIENQGKDLPYLMNPDDFKIEDYDESPFLANVVQPRTHNKQKIIKHRIGNGATCDLTNEPRTIDVVYKCDPNNNRGKPEISAVNEVKTCQYEMIINTPRLCLMDEFVPHNIVEDKIVDVDCKLISRDLTPKDDSFDFYQYLEETPSDRFPVPKDYKITLTDFNLGSIGNGFYFGLIKENPNTDNLYFNFRHVIVYNGFCESLHDLLKKVGSTIGNRLDVILAPVFHDDKQRPLAWNDTFSIWFELYDFNGDFITLARLERDGTSETQFLSVTLIDHETMLDQDGDPVEFDLSNFQAPNDAWNFEFYQEGERTQETTPVDQLTNIVEQLIVEPEVVVETVTVTETVNPNNLQATQNAEDEVVLEFEHDEL</sequence>
<dbReference type="InterPro" id="IPR045149">
    <property type="entry name" value="OS-9-like"/>
</dbReference>
<feature type="chain" id="PRO_5009162291" description="Endoplasmic reticulum lectin" evidence="9">
    <location>
        <begin position="22"/>
        <end position="555"/>
    </location>
</feature>
<reference evidence="12" key="1">
    <citation type="submission" date="2016-05" db="EMBL/GenBank/DDBJ databases">
        <title>Comparative genomics of biotechnologically important yeasts.</title>
        <authorList>
            <consortium name="DOE Joint Genome Institute"/>
            <person name="Riley R."/>
            <person name="Haridas S."/>
            <person name="Wolfe K.H."/>
            <person name="Lopes M.R."/>
            <person name="Hittinger C.T."/>
            <person name="Goker M."/>
            <person name="Salamov A."/>
            <person name="Wisecaver J."/>
            <person name="Long T.M."/>
            <person name="Aerts A.L."/>
            <person name="Barry K."/>
            <person name="Choi C."/>
            <person name="Clum A."/>
            <person name="Coughlan A.Y."/>
            <person name="Deshpande S."/>
            <person name="Douglass A.P."/>
            <person name="Hanson S.J."/>
            <person name="Klenk H.-P."/>
            <person name="Labutti K."/>
            <person name="Lapidus A."/>
            <person name="Lindquist E."/>
            <person name="Lipzen A."/>
            <person name="Meier-Kolthoff J.P."/>
            <person name="Ohm R.A."/>
            <person name="Otillar R.P."/>
            <person name="Pangilinan J."/>
            <person name="Peng Y."/>
            <person name="Rokas A."/>
            <person name="Rosa C.A."/>
            <person name="Scheuner C."/>
            <person name="Sibirny A.A."/>
            <person name="Slot J.C."/>
            <person name="Stielow J.B."/>
            <person name="Sun H."/>
            <person name="Kurtzman C.P."/>
            <person name="Blackwell M."/>
            <person name="Grigoriev I.V."/>
            <person name="Jeffries T.W."/>
        </authorList>
    </citation>
    <scope>NUCLEOTIDE SEQUENCE [LARGE SCALE GENOMIC DNA]</scope>
    <source>
        <strain evidence="12">NRRL Y-1933</strain>
    </source>
</reference>
<dbReference type="GeneID" id="30995837"/>
<keyword evidence="7" id="KW-0472">Membrane</keyword>
<dbReference type="EMBL" id="KV454541">
    <property type="protein sequence ID" value="ODV66946.1"/>
    <property type="molecule type" value="Genomic_DNA"/>
</dbReference>
<dbReference type="STRING" id="984485.A0A1E4RI96"/>
<keyword evidence="12" id="KW-1185">Reference proteome</keyword>
<keyword evidence="4 7" id="KW-0430">Lectin</keyword>
<dbReference type="GO" id="GO:0030246">
    <property type="term" value="F:carbohydrate binding"/>
    <property type="evidence" value="ECO:0007669"/>
    <property type="project" value="UniProtKB-UniRule"/>
</dbReference>
<organism evidence="11 12">
    <name type="scientific">Hyphopichia burtonii NRRL Y-1933</name>
    <dbReference type="NCBI Taxonomy" id="984485"/>
    <lineage>
        <taxon>Eukaryota</taxon>
        <taxon>Fungi</taxon>
        <taxon>Dikarya</taxon>
        <taxon>Ascomycota</taxon>
        <taxon>Saccharomycotina</taxon>
        <taxon>Pichiomycetes</taxon>
        <taxon>Debaryomycetaceae</taxon>
        <taxon>Hyphopichia</taxon>
    </lineage>
</organism>
<dbReference type="PANTHER" id="PTHR15414">
    <property type="entry name" value="OS-9-RELATED"/>
    <property type="match status" value="1"/>
</dbReference>
<comment type="function">
    <text evidence="7">Lectin involved in the quality control of the secretory pathway. As a member of the endoplasmic reticulum-associated degradation lumenal (ERAD-L) surveillance system, targets misfolded endoplasmic reticulum lumenal glycoproteins for degradation.</text>
</comment>
<dbReference type="OrthoDB" id="448954at2759"/>
<evidence type="ECO:0000256" key="5">
    <source>
        <dbReference type="ARBA" id="ARBA00022824"/>
    </source>
</evidence>
<dbReference type="PROSITE" id="PS51914">
    <property type="entry name" value="MRH"/>
    <property type="match status" value="1"/>
</dbReference>
<evidence type="ECO:0000256" key="3">
    <source>
        <dbReference type="ARBA" id="ARBA00022729"/>
    </source>
</evidence>
<evidence type="ECO:0000256" key="2">
    <source>
        <dbReference type="ARBA" id="ARBA00009918"/>
    </source>
</evidence>
<evidence type="ECO:0000256" key="9">
    <source>
        <dbReference type="SAM" id="SignalP"/>
    </source>
</evidence>
<evidence type="ECO:0000256" key="8">
    <source>
        <dbReference type="SAM" id="MobiDB-lite"/>
    </source>
</evidence>
<proteinExistence type="inferred from homology"/>
<feature type="domain" description="MRH" evidence="10">
    <location>
        <begin position="125"/>
        <end position="289"/>
    </location>
</feature>
<dbReference type="GO" id="GO:0030968">
    <property type="term" value="P:endoplasmic reticulum unfolded protein response"/>
    <property type="evidence" value="ECO:0007669"/>
    <property type="project" value="UniProtKB-UniRule"/>
</dbReference>
<keyword evidence="5 7" id="KW-0256">Endoplasmic reticulum</keyword>